<comment type="caution">
    <text evidence="11">The sequence shown here is derived from an EMBL/GenBank/DDBJ whole genome shotgun (WGS) entry which is preliminary data.</text>
</comment>
<dbReference type="Gene3D" id="3.40.50.200">
    <property type="entry name" value="Peptidase S8/S53 domain"/>
    <property type="match status" value="1"/>
</dbReference>
<evidence type="ECO:0000259" key="9">
    <source>
        <dbReference type="Pfam" id="PF00082"/>
    </source>
</evidence>
<proteinExistence type="inferred from homology"/>
<dbReference type="InterPro" id="IPR050131">
    <property type="entry name" value="Peptidase_S8_subtilisin-like"/>
</dbReference>
<evidence type="ECO:0000256" key="2">
    <source>
        <dbReference type="ARBA" id="ARBA00022670"/>
    </source>
</evidence>
<dbReference type="GO" id="GO:0004252">
    <property type="term" value="F:serine-type endopeptidase activity"/>
    <property type="evidence" value="ECO:0007669"/>
    <property type="project" value="UniProtKB-UniRule"/>
</dbReference>
<feature type="domain" description="Peptidase S8/S53" evidence="9">
    <location>
        <begin position="171"/>
        <end position="443"/>
    </location>
</feature>
<keyword evidence="2 7" id="KW-0645">Protease</keyword>
<dbReference type="GO" id="GO:0006508">
    <property type="term" value="P:proteolysis"/>
    <property type="evidence" value="ECO:0007669"/>
    <property type="project" value="UniProtKB-KW"/>
</dbReference>
<dbReference type="AlphaFoldDB" id="A0A4Q1K2M0"/>
<feature type="active site" description="Charge relay system" evidence="6 7">
    <location>
        <position position="401"/>
    </location>
</feature>
<dbReference type="InterPro" id="IPR000209">
    <property type="entry name" value="Peptidase_S8/S53_dom"/>
</dbReference>
<keyword evidence="3 8" id="KW-0732">Signal</keyword>
<gene>
    <name evidence="11" type="ORF">EQG63_05860</name>
</gene>
<dbReference type="EMBL" id="SBKO01000002">
    <property type="protein sequence ID" value="RXR18969.1"/>
    <property type="molecule type" value="Genomic_DNA"/>
</dbReference>
<dbReference type="PANTHER" id="PTHR43806:SF11">
    <property type="entry name" value="CEREVISIN-RELATED"/>
    <property type="match status" value="1"/>
</dbReference>
<dbReference type="InterPro" id="IPR023828">
    <property type="entry name" value="Peptidase_S8_Ser-AS"/>
</dbReference>
<accession>A0A4Q1K2M0</accession>
<organism evidence="11 12">
    <name type="scientific">Flavobacterium amnicola</name>
    <dbReference type="NCBI Taxonomy" id="2506422"/>
    <lineage>
        <taxon>Bacteria</taxon>
        <taxon>Pseudomonadati</taxon>
        <taxon>Bacteroidota</taxon>
        <taxon>Flavobacteriia</taxon>
        <taxon>Flavobacteriales</taxon>
        <taxon>Flavobacteriaceae</taxon>
        <taxon>Flavobacterium</taxon>
    </lineage>
</organism>
<dbReference type="PROSITE" id="PS00138">
    <property type="entry name" value="SUBTILASE_SER"/>
    <property type="match status" value="1"/>
</dbReference>
<keyword evidence="12" id="KW-1185">Reference proteome</keyword>
<dbReference type="OrthoDB" id="1055762at2"/>
<dbReference type="NCBIfam" id="TIGR04183">
    <property type="entry name" value="Por_Secre_tail"/>
    <property type="match status" value="1"/>
</dbReference>
<evidence type="ECO:0000313" key="11">
    <source>
        <dbReference type="EMBL" id="RXR18969.1"/>
    </source>
</evidence>
<dbReference type="CDD" id="cd07473">
    <property type="entry name" value="Peptidases_S8_Subtilisin_like"/>
    <property type="match status" value="1"/>
</dbReference>
<keyword evidence="5 7" id="KW-0720">Serine protease</keyword>
<dbReference type="Pfam" id="PF00082">
    <property type="entry name" value="Peptidase_S8"/>
    <property type="match status" value="1"/>
</dbReference>
<evidence type="ECO:0000259" key="10">
    <source>
        <dbReference type="Pfam" id="PF22148"/>
    </source>
</evidence>
<evidence type="ECO:0000256" key="3">
    <source>
        <dbReference type="ARBA" id="ARBA00022729"/>
    </source>
</evidence>
<dbReference type="SUPFAM" id="SSF52743">
    <property type="entry name" value="Subtilisin-like"/>
    <property type="match status" value="1"/>
</dbReference>
<comment type="similarity">
    <text evidence="1 7">Belongs to the peptidase S8 family.</text>
</comment>
<evidence type="ECO:0000313" key="12">
    <source>
        <dbReference type="Proteomes" id="UP000290283"/>
    </source>
</evidence>
<dbReference type="Pfam" id="PF22148">
    <property type="entry name" value="Fervidolysin_NPro-like"/>
    <property type="match status" value="1"/>
</dbReference>
<evidence type="ECO:0000256" key="1">
    <source>
        <dbReference type="ARBA" id="ARBA00011073"/>
    </source>
</evidence>
<keyword evidence="4 7" id="KW-0378">Hydrolase</keyword>
<feature type="active site" description="Charge relay system" evidence="6 7">
    <location>
        <position position="178"/>
    </location>
</feature>
<feature type="chain" id="PRO_5021028343" evidence="8">
    <location>
        <begin position="22"/>
        <end position="556"/>
    </location>
</feature>
<evidence type="ECO:0000256" key="7">
    <source>
        <dbReference type="PROSITE-ProRule" id="PRU01240"/>
    </source>
</evidence>
<evidence type="ECO:0000256" key="4">
    <source>
        <dbReference type="ARBA" id="ARBA00022801"/>
    </source>
</evidence>
<dbReference type="InterPro" id="IPR036852">
    <property type="entry name" value="Peptidase_S8/S53_dom_sf"/>
</dbReference>
<dbReference type="InterPro" id="IPR054399">
    <property type="entry name" value="Fervidolysin-like_N_prodom"/>
</dbReference>
<dbReference type="InterPro" id="IPR026444">
    <property type="entry name" value="Secre_tail"/>
</dbReference>
<dbReference type="InterPro" id="IPR015500">
    <property type="entry name" value="Peptidase_S8_subtilisin-rel"/>
</dbReference>
<protein>
    <submittedName>
        <fullName evidence="11">T9SS type A sorting domain-containing protein</fullName>
    </submittedName>
</protein>
<dbReference type="PANTHER" id="PTHR43806">
    <property type="entry name" value="PEPTIDASE S8"/>
    <property type="match status" value="1"/>
</dbReference>
<dbReference type="PRINTS" id="PR00723">
    <property type="entry name" value="SUBTILISIN"/>
</dbReference>
<dbReference type="PROSITE" id="PS51892">
    <property type="entry name" value="SUBTILASE"/>
    <property type="match status" value="1"/>
</dbReference>
<sequence length="556" mass="60461">MKNPMFRAILFLFLCANFAMFSQKLNYVENQLIIGLHANPTQFNSNTNTFGIPAIDDLNQKYAVVDVEIIGNTKEATTYLITFSDTRDISAATKEYQTVKEIAFAEPNYLAEAGGVRGTNTFLFPNDLYFSRQWGLYNDGSFTVSGMPYSSVFDADVDMELAWNIETGDPNLIIAVSDSGLNMTHVDIASRVWNKASEPIDGIDNDGNGLIDDYRGWDWVNADNNPTDDHGHGSNCAGIIGTVSNNSIGYTGANWNSKIMPLKVLNNANSGTYANMANSIYYAVDNGAKIISMSIGGSGASTLVSNALDYANTNGVLFIACMMNFNNNTTYYPAGYATTKSNVMAVGSTNSNDQRTNPFFWSGTSGSNYGNHINVVAPGNYIWGLGIANNTDYNSYWGGTSQATPLVAGIASLLKSKNPALTPAQMRTIIMNTAQDQVGIASEDIPGWDTYMGSGRVNANSALTQVMLGVDSFNAFADRISIVNPVQNKELKIITSDHLSGMYSFSLINLQGQKIQEEKRILNSGSNTIPFPYAKGNYILTVKGEKYTKVFKIVNP</sequence>
<evidence type="ECO:0000256" key="8">
    <source>
        <dbReference type="SAM" id="SignalP"/>
    </source>
</evidence>
<name>A0A4Q1K2M0_9FLAO</name>
<feature type="active site" description="Charge relay system" evidence="6 7">
    <location>
        <position position="232"/>
    </location>
</feature>
<feature type="domain" description="Fervidolysin-like N-terminal prodomain" evidence="10">
    <location>
        <begin position="23"/>
        <end position="108"/>
    </location>
</feature>
<reference evidence="12" key="1">
    <citation type="submission" date="2019-01" db="EMBL/GenBank/DDBJ databases">
        <title>Cytophagaceae bacterium strain CAR-16.</title>
        <authorList>
            <person name="Chen W.-M."/>
        </authorList>
    </citation>
    <scope>NUCLEOTIDE SEQUENCE [LARGE SCALE GENOMIC DNA]</scope>
    <source>
        <strain evidence="12">LLJ-11</strain>
    </source>
</reference>
<feature type="signal peptide" evidence="8">
    <location>
        <begin position="1"/>
        <end position="21"/>
    </location>
</feature>
<dbReference type="InterPro" id="IPR034204">
    <property type="entry name" value="PfSUB1-like_cat_dom"/>
</dbReference>
<evidence type="ECO:0000256" key="5">
    <source>
        <dbReference type="ARBA" id="ARBA00022825"/>
    </source>
</evidence>
<evidence type="ECO:0000256" key="6">
    <source>
        <dbReference type="PIRSR" id="PIRSR615500-1"/>
    </source>
</evidence>
<dbReference type="Proteomes" id="UP000290283">
    <property type="component" value="Unassembled WGS sequence"/>
</dbReference>